<evidence type="ECO:0000256" key="6">
    <source>
        <dbReference type="ARBA" id="ARBA00022840"/>
    </source>
</evidence>
<comment type="similarity">
    <text evidence="10">Belongs to the carbohydrate kinase PfkB family. Deoxyribokinase subfamily.</text>
</comment>
<feature type="binding site" evidence="10">
    <location>
        <position position="250"/>
    </location>
    <ligand>
        <name>K(+)</name>
        <dbReference type="ChEBI" id="CHEBI:29103"/>
    </ligand>
</feature>
<dbReference type="PANTHER" id="PTHR10584">
    <property type="entry name" value="SUGAR KINASE"/>
    <property type="match status" value="1"/>
</dbReference>
<comment type="subcellular location">
    <subcellularLocation>
        <location evidence="10">Cytoplasm</location>
    </subcellularLocation>
</comment>
<keyword evidence="10" id="KW-0963">Cytoplasm</keyword>
<gene>
    <name evidence="10" type="primary">deoK</name>
    <name evidence="12" type="ORF">ACFQO6_00835</name>
</gene>
<protein>
    <recommendedName>
        <fullName evidence="10">Deoxyribokinase</fullName>
        <shortName evidence="10">dRK</shortName>
        <ecNumber evidence="10">2.7.1.229</ecNumber>
    </recommendedName>
    <alternativeName>
        <fullName evidence="10">ATP:2-deoxy-D-ribose 5-phosphotransferase</fullName>
    </alternativeName>
</protein>
<feature type="binding site" evidence="10">
    <location>
        <position position="186"/>
    </location>
    <ligand>
        <name>ATP</name>
        <dbReference type="ChEBI" id="CHEBI:30616"/>
    </ligand>
</feature>
<feature type="binding site" evidence="10">
    <location>
        <begin position="41"/>
        <end position="45"/>
    </location>
    <ligand>
        <name>substrate</name>
    </ligand>
</feature>
<proteinExistence type="inferred from homology"/>
<dbReference type="SUPFAM" id="SSF53613">
    <property type="entry name" value="Ribokinase-like"/>
    <property type="match status" value="1"/>
</dbReference>
<evidence type="ECO:0000256" key="7">
    <source>
        <dbReference type="ARBA" id="ARBA00022842"/>
    </source>
</evidence>
<comment type="similarity">
    <text evidence="1">Belongs to the carbohydrate kinase pfkB family.</text>
</comment>
<feature type="active site" description="Proton acceptor" evidence="10">
    <location>
        <position position="256"/>
    </location>
</feature>
<dbReference type="Gene3D" id="3.40.1190.20">
    <property type="match status" value="1"/>
</dbReference>
<keyword evidence="3 10" id="KW-0479">Metal-binding</keyword>
<name>A0ABW2MYB0_9ACTN</name>
<comment type="caution">
    <text evidence="12">The sequence shown here is derived from an EMBL/GenBank/DDBJ whole genome shotgun (WGS) entry which is preliminary data.</text>
</comment>
<dbReference type="Proteomes" id="UP001596524">
    <property type="component" value="Unassembled WGS sequence"/>
</dbReference>
<feature type="binding site" evidence="10">
    <location>
        <begin position="255"/>
        <end position="256"/>
    </location>
    <ligand>
        <name>ATP</name>
        <dbReference type="ChEBI" id="CHEBI:30616"/>
    </ligand>
</feature>
<feature type="binding site" evidence="10">
    <location>
        <position position="252"/>
    </location>
    <ligand>
        <name>K(+)</name>
        <dbReference type="ChEBI" id="CHEBI:29103"/>
    </ligand>
</feature>
<evidence type="ECO:0000256" key="10">
    <source>
        <dbReference type="HAMAP-Rule" id="MF_01987"/>
    </source>
</evidence>
<keyword evidence="2 10" id="KW-0808">Transferase</keyword>
<dbReference type="InterPro" id="IPR002173">
    <property type="entry name" value="Carboh/pur_kinase_PfkB_CS"/>
</dbReference>
<comment type="caution">
    <text evidence="10">Lacks conserved residue(s) required for the propagation of feature annotation.</text>
</comment>
<feature type="binding site" evidence="10">
    <location>
        <begin position="223"/>
        <end position="228"/>
    </location>
    <ligand>
        <name>ATP</name>
        <dbReference type="ChEBI" id="CHEBI:30616"/>
    </ligand>
</feature>
<feature type="binding site" evidence="10">
    <location>
        <begin position="13"/>
        <end position="15"/>
    </location>
    <ligand>
        <name>substrate</name>
    </ligand>
</feature>
<evidence type="ECO:0000256" key="8">
    <source>
        <dbReference type="ARBA" id="ARBA00022958"/>
    </source>
</evidence>
<keyword evidence="13" id="KW-1185">Reference proteome</keyword>
<dbReference type="CDD" id="cd01174">
    <property type="entry name" value="ribokinase"/>
    <property type="match status" value="1"/>
</dbReference>
<evidence type="ECO:0000256" key="2">
    <source>
        <dbReference type="ARBA" id="ARBA00022679"/>
    </source>
</evidence>
<organism evidence="12 13">
    <name type="scientific">Nocardioides astragali</name>
    <dbReference type="NCBI Taxonomy" id="1776736"/>
    <lineage>
        <taxon>Bacteria</taxon>
        <taxon>Bacillati</taxon>
        <taxon>Actinomycetota</taxon>
        <taxon>Actinomycetes</taxon>
        <taxon>Propionibacteriales</taxon>
        <taxon>Nocardioidaceae</taxon>
        <taxon>Nocardioides</taxon>
    </lineage>
</organism>
<dbReference type="RefSeq" id="WP_255890428.1">
    <property type="nucleotide sequence ID" value="NZ_JAFMZM010000003.1"/>
</dbReference>
<dbReference type="EMBL" id="JBHTCH010000001">
    <property type="protein sequence ID" value="MFC7358796.1"/>
    <property type="molecule type" value="Genomic_DNA"/>
</dbReference>
<dbReference type="InterPro" id="IPR011611">
    <property type="entry name" value="PfkB_dom"/>
</dbReference>
<dbReference type="Pfam" id="PF00294">
    <property type="entry name" value="PfkB"/>
    <property type="match status" value="1"/>
</dbReference>
<evidence type="ECO:0000313" key="13">
    <source>
        <dbReference type="Proteomes" id="UP001596524"/>
    </source>
</evidence>
<evidence type="ECO:0000256" key="3">
    <source>
        <dbReference type="ARBA" id="ARBA00022723"/>
    </source>
</evidence>
<dbReference type="EC" id="2.7.1.229" evidence="10"/>
<dbReference type="InterPro" id="IPR002139">
    <property type="entry name" value="Ribo/fructo_kinase"/>
</dbReference>
<keyword evidence="4 10" id="KW-0547">Nucleotide-binding</keyword>
<reference evidence="13" key="1">
    <citation type="journal article" date="2019" name="Int. J. Syst. Evol. Microbiol.">
        <title>The Global Catalogue of Microorganisms (GCM) 10K type strain sequencing project: providing services to taxonomists for standard genome sequencing and annotation.</title>
        <authorList>
            <consortium name="The Broad Institute Genomics Platform"/>
            <consortium name="The Broad Institute Genome Sequencing Center for Infectious Disease"/>
            <person name="Wu L."/>
            <person name="Ma J."/>
        </authorList>
    </citation>
    <scope>NUCLEOTIDE SEQUENCE [LARGE SCALE GENOMIC DNA]</scope>
    <source>
        <strain evidence="13">FCH27</strain>
    </source>
</reference>
<evidence type="ECO:0000256" key="4">
    <source>
        <dbReference type="ARBA" id="ARBA00022741"/>
    </source>
</evidence>
<feature type="binding site" evidence="10">
    <location>
        <position position="286"/>
    </location>
    <ligand>
        <name>K(+)</name>
        <dbReference type="ChEBI" id="CHEBI:29103"/>
    </ligand>
</feature>
<sequence length="310" mass="31807">MTRPHIVVVGSTMIDMITYAERVPDAGETLIGERFVQGFGGKGANQAVLAARLGAAVTMATCVGIDALGDATVENLRREGIDVDHVTRTDQASSGVAPIWVERDGTNRIICVPGANHEMTQQQARTAVLATPQVDGVVGQLEVPQAVTSAGFRAAKERGAFTVLNPAPAGALDPGLVEVTDWLVPNEAELVELARSLGVSADGTPEHLAVAIARTTGTRVVVTLGSRGAAVCEDGEASVHIAAPTVEAVDTTGAGDAFVGAFAYGLAEGRSATEASRLGCACASASVTRHGTQTSYPTPEEVASLIQQLA</sequence>
<feature type="binding site" evidence="10">
    <location>
        <position position="295"/>
    </location>
    <ligand>
        <name>K(+)</name>
        <dbReference type="ChEBI" id="CHEBI:29103"/>
    </ligand>
</feature>
<comment type="function">
    <text evidence="10">Catalyzes the ATP-dependent phosphorylation of 2-deoxy-D-ribose to 2-deoxy-D-ribose 5-phosphate (dRib-5P), allowing the use of deoxyribose as the sole carbon source.</text>
</comment>
<keyword evidence="7 10" id="KW-0460">Magnesium</keyword>
<evidence type="ECO:0000256" key="9">
    <source>
        <dbReference type="ARBA" id="ARBA00023277"/>
    </source>
</evidence>
<dbReference type="InterPro" id="IPR011877">
    <property type="entry name" value="Ribokinase"/>
</dbReference>
<dbReference type="GO" id="GO:0004747">
    <property type="term" value="F:ribokinase activity"/>
    <property type="evidence" value="ECO:0007669"/>
    <property type="project" value="UniProtKB-EC"/>
</dbReference>
<comment type="catalytic activity">
    <reaction evidence="10">
        <text>2-deoxy-D-ribose + ATP = 2-deoxy-D-ribose 5-phosphate + ADP + H(+)</text>
        <dbReference type="Rhea" id="RHEA:30871"/>
        <dbReference type="ChEBI" id="CHEBI:15378"/>
        <dbReference type="ChEBI" id="CHEBI:30616"/>
        <dbReference type="ChEBI" id="CHEBI:62877"/>
        <dbReference type="ChEBI" id="CHEBI:90761"/>
        <dbReference type="ChEBI" id="CHEBI:456216"/>
        <dbReference type="EC" id="2.7.1.229"/>
    </reaction>
</comment>
<evidence type="ECO:0000256" key="5">
    <source>
        <dbReference type="ARBA" id="ARBA00022777"/>
    </source>
</evidence>
<feature type="site" description="Important for substrate specificity" evidence="10">
    <location>
        <position position="13"/>
    </location>
</feature>
<feature type="domain" description="Carbohydrate kinase PfkB" evidence="11">
    <location>
        <begin position="5"/>
        <end position="298"/>
    </location>
</feature>
<keyword evidence="5 10" id="KW-0418">Kinase</keyword>
<comment type="subunit">
    <text evidence="10">Homodimer.</text>
</comment>
<feature type="binding site" evidence="10">
    <location>
        <position position="256"/>
    </location>
    <ligand>
        <name>substrate</name>
    </ligand>
</feature>
<evidence type="ECO:0000259" key="11">
    <source>
        <dbReference type="Pfam" id="PF00294"/>
    </source>
</evidence>
<accession>A0ABW2MYB0</accession>
<evidence type="ECO:0000256" key="1">
    <source>
        <dbReference type="ARBA" id="ARBA00005380"/>
    </source>
</evidence>
<dbReference type="PRINTS" id="PR00990">
    <property type="entry name" value="RIBOKINASE"/>
</dbReference>
<keyword evidence="6 10" id="KW-0067">ATP-binding</keyword>
<keyword evidence="8 10" id="KW-0630">Potassium</keyword>
<dbReference type="PROSITE" id="PS00584">
    <property type="entry name" value="PFKB_KINASES_2"/>
    <property type="match status" value="1"/>
</dbReference>
<feature type="binding site" evidence="10">
    <location>
        <position position="291"/>
    </location>
    <ligand>
        <name>K(+)</name>
        <dbReference type="ChEBI" id="CHEBI:29103"/>
    </ligand>
</feature>
<feature type="binding site" evidence="10">
    <location>
        <position position="142"/>
    </location>
    <ligand>
        <name>substrate</name>
    </ligand>
</feature>
<feature type="binding site" evidence="10">
    <location>
        <position position="289"/>
    </location>
    <ligand>
        <name>K(+)</name>
        <dbReference type="ChEBI" id="CHEBI:29103"/>
    </ligand>
</feature>
<dbReference type="PANTHER" id="PTHR10584:SF166">
    <property type="entry name" value="RIBOKINASE"/>
    <property type="match status" value="1"/>
</dbReference>
<comment type="cofactor">
    <cofactor evidence="10">
        <name>Mg(2+)</name>
        <dbReference type="ChEBI" id="CHEBI:18420"/>
    </cofactor>
</comment>
<dbReference type="HAMAP" id="MF_01987">
    <property type="entry name" value="Ribokinase"/>
    <property type="match status" value="1"/>
</dbReference>
<dbReference type="InterPro" id="IPR029056">
    <property type="entry name" value="Ribokinase-like"/>
</dbReference>
<evidence type="ECO:0000313" key="12">
    <source>
        <dbReference type="EMBL" id="MFC7358796.1"/>
    </source>
</evidence>
<keyword evidence="9 10" id="KW-0119">Carbohydrate metabolism</keyword>